<dbReference type="Pfam" id="PF05488">
    <property type="entry name" value="PAAR_motif"/>
    <property type="match status" value="1"/>
</dbReference>
<keyword evidence="2" id="KW-1185">Reference proteome</keyword>
<reference evidence="1 2" key="1">
    <citation type="submission" date="2020-04" db="EMBL/GenBank/DDBJ databases">
        <authorList>
            <person name="De Canck E."/>
        </authorList>
    </citation>
    <scope>NUCLEOTIDE SEQUENCE [LARGE SCALE GENOMIC DNA]</scope>
    <source>
        <strain evidence="1 2">LMG 28688</strain>
    </source>
</reference>
<gene>
    <name evidence="1" type="ORF">LMG28688_06153</name>
</gene>
<evidence type="ECO:0008006" key="3">
    <source>
        <dbReference type="Google" id="ProtNLM"/>
    </source>
</evidence>
<dbReference type="Proteomes" id="UP000494119">
    <property type="component" value="Unassembled WGS sequence"/>
</dbReference>
<dbReference type="InterPro" id="IPR008727">
    <property type="entry name" value="PAAR_motif"/>
</dbReference>
<name>A0A6J5GTA5_9BURK</name>
<organism evidence="1 2">
    <name type="scientific">Paraburkholderia caffeinitolerans</name>
    <dbReference type="NCBI Taxonomy" id="1723730"/>
    <lineage>
        <taxon>Bacteria</taxon>
        <taxon>Pseudomonadati</taxon>
        <taxon>Pseudomonadota</taxon>
        <taxon>Betaproteobacteria</taxon>
        <taxon>Burkholderiales</taxon>
        <taxon>Burkholderiaceae</taxon>
        <taxon>Paraburkholderia</taxon>
    </lineage>
</organism>
<dbReference type="CDD" id="cd14744">
    <property type="entry name" value="PAAR_CT_2"/>
    <property type="match status" value="1"/>
</dbReference>
<evidence type="ECO:0000313" key="2">
    <source>
        <dbReference type="Proteomes" id="UP000494119"/>
    </source>
</evidence>
<dbReference type="RefSeq" id="WP_129563917.1">
    <property type="nucleotide sequence ID" value="NZ_CADIKL010000046.1"/>
</dbReference>
<evidence type="ECO:0000313" key="1">
    <source>
        <dbReference type="EMBL" id="CAB3805324.1"/>
    </source>
</evidence>
<dbReference type="AlphaFoldDB" id="A0A6J5GTA5"/>
<proteinExistence type="predicted"/>
<accession>A0A6J5GTA5</accession>
<dbReference type="Gene3D" id="2.60.200.60">
    <property type="match status" value="1"/>
</dbReference>
<dbReference type="EMBL" id="CADIKL010000046">
    <property type="protein sequence ID" value="CAB3805324.1"/>
    <property type="molecule type" value="Genomic_DNA"/>
</dbReference>
<sequence length="84" mass="9022">MPDFIRLGDTTDHGGEVVTASNSLSYGDIPLARKGDQLRCPQHLDVLPNIIEEGDPDITDEDGAPVARHGHRGTCGCRLISSIK</sequence>
<protein>
    <recommendedName>
        <fullName evidence="3">PAAR domain-containing protein</fullName>
    </recommendedName>
</protein>